<comment type="similarity">
    <text evidence="1">Belongs to the YciI family.</text>
</comment>
<dbReference type="RefSeq" id="WP_090836519.1">
    <property type="nucleotide sequence ID" value="NZ_CADFGJ010000029.1"/>
</dbReference>
<evidence type="ECO:0000313" key="3">
    <source>
        <dbReference type="EMBL" id="AUT76265.1"/>
    </source>
</evidence>
<dbReference type="AlphaFoldDB" id="A0AAJ4T1R8"/>
<evidence type="ECO:0000313" key="4">
    <source>
        <dbReference type="Proteomes" id="UP000236649"/>
    </source>
</evidence>
<dbReference type="Proteomes" id="UP000236649">
    <property type="component" value="Chromosome 5"/>
</dbReference>
<dbReference type="Gene3D" id="3.30.70.1060">
    <property type="entry name" value="Dimeric alpha+beta barrel"/>
    <property type="match status" value="1"/>
</dbReference>
<dbReference type="InterPro" id="IPR005545">
    <property type="entry name" value="YCII"/>
</dbReference>
<protein>
    <recommendedName>
        <fullName evidence="2">YCII-related domain-containing protein</fullName>
    </recommendedName>
</protein>
<organism evidence="3 4">
    <name type="scientific">Paraburkholderia hospita</name>
    <dbReference type="NCBI Taxonomy" id="169430"/>
    <lineage>
        <taxon>Bacteria</taxon>
        <taxon>Pseudomonadati</taxon>
        <taxon>Pseudomonadota</taxon>
        <taxon>Betaproteobacteria</taxon>
        <taxon>Burkholderiales</taxon>
        <taxon>Burkholderiaceae</taxon>
        <taxon>Paraburkholderia</taxon>
    </lineage>
</organism>
<proteinExistence type="inferred from homology"/>
<dbReference type="InterPro" id="IPR011008">
    <property type="entry name" value="Dimeric_a/b-barrel"/>
</dbReference>
<dbReference type="SUPFAM" id="SSF54909">
    <property type="entry name" value="Dimeric alpha+beta barrel"/>
    <property type="match status" value="1"/>
</dbReference>
<name>A0AAJ4T1R8_9BURK</name>
<reference evidence="3 4" key="1">
    <citation type="submission" date="2018-01" db="EMBL/GenBank/DDBJ databases">
        <title>Species boundaries and ecological features among Paraburkholderia terrae DSMZ17804T, P. hospita DSMZ17164T and P. caribensis DSMZ13236T.</title>
        <authorList>
            <person name="Pratama A.A."/>
        </authorList>
    </citation>
    <scope>NUCLEOTIDE SEQUENCE [LARGE SCALE GENOMIC DNA]</scope>
    <source>
        <strain evidence="3 4">DSM 17164</strain>
    </source>
</reference>
<evidence type="ECO:0000256" key="1">
    <source>
        <dbReference type="ARBA" id="ARBA00007689"/>
    </source>
</evidence>
<dbReference type="PANTHER" id="PTHR37828:SF1">
    <property type="entry name" value="YCII-RELATED DOMAIN-CONTAINING PROTEIN"/>
    <property type="match status" value="1"/>
</dbReference>
<dbReference type="GeneID" id="55536239"/>
<accession>A0AAJ4T1R8</accession>
<gene>
    <name evidence="3" type="ORF">C2L64_49265</name>
</gene>
<dbReference type="PANTHER" id="PTHR37828">
    <property type="entry name" value="GSR2449 PROTEIN"/>
    <property type="match status" value="1"/>
</dbReference>
<dbReference type="Pfam" id="PF03795">
    <property type="entry name" value="YCII"/>
    <property type="match status" value="1"/>
</dbReference>
<sequence>MNLSDSARLLLRQMLQKPLYVVVRVPNDMSRFDELIEDHLKWAIAAEGRGELFASGPFFDERGEPGTSGGMSILRATSIEEVQTILSDDPFIQEKVYTASIRKWLLMEGGITVNLRFADRSYTLE</sequence>
<evidence type="ECO:0000259" key="2">
    <source>
        <dbReference type="Pfam" id="PF03795"/>
    </source>
</evidence>
<feature type="domain" description="YCII-related" evidence="2">
    <location>
        <begin position="25"/>
        <end position="98"/>
    </location>
</feature>
<dbReference type="EMBL" id="CP026109">
    <property type="protein sequence ID" value="AUT76265.1"/>
    <property type="molecule type" value="Genomic_DNA"/>
</dbReference>
<dbReference type="KEGG" id="phs:C2L64_49265"/>